<dbReference type="PROSITE" id="PS00556">
    <property type="entry name" value="HOK_GEF"/>
    <property type="match status" value="1"/>
</dbReference>
<keyword evidence="3" id="KW-0997">Cell inner membrane</keyword>
<organism evidence="9 10">
    <name type="scientific">Vibrio parahaemolyticus</name>
    <dbReference type="NCBI Taxonomy" id="670"/>
    <lineage>
        <taxon>Bacteria</taxon>
        <taxon>Pseudomonadati</taxon>
        <taxon>Pseudomonadota</taxon>
        <taxon>Gammaproteobacteria</taxon>
        <taxon>Vibrionales</taxon>
        <taxon>Vibrionaceae</taxon>
        <taxon>Vibrio</taxon>
    </lineage>
</organism>
<keyword evidence="5" id="KW-0812">Transmembrane</keyword>
<dbReference type="PRINTS" id="PR00281">
    <property type="entry name" value="HOKGEFTOXIC"/>
</dbReference>
<dbReference type="Pfam" id="PF01848">
    <property type="entry name" value="HOK_GEF"/>
    <property type="match status" value="1"/>
</dbReference>
<gene>
    <name evidence="9" type="ORF">QX249_10175</name>
</gene>
<dbReference type="InterPro" id="IPR018084">
    <property type="entry name" value="Hok/gef_toxin_CS"/>
</dbReference>
<keyword evidence="7" id="KW-0472">Membrane</keyword>
<proteinExistence type="inferred from homology"/>
<evidence type="ECO:0000256" key="1">
    <source>
        <dbReference type="ARBA" id="ARBA00004377"/>
    </source>
</evidence>
<reference evidence="9" key="1">
    <citation type="submission" date="2023-06" db="EMBL/GenBank/DDBJ databases">
        <title>Genomic Diversity of Vibrio spp. and Metagenomic Analysis of Pathogens in Florida Gulf Coastal Waters Following Hurricane Ian.</title>
        <authorList>
            <person name="Brumfield K.D."/>
        </authorList>
    </citation>
    <scope>NUCLEOTIDE SEQUENCE</scope>
    <source>
        <strain evidence="9">WBS2B-138</strain>
    </source>
</reference>
<evidence type="ECO:0000256" key="7">
    <source>
        <dbReference type="ARBA" id="ARBA00023136"/>
    </source>
</evidence>
<keyword evidence="2" id="KW-1003">Cell membrane</keyword>
<dbReference type="Proteomes" id="UP001253193">
    <property type="component" value="Unassembled WGS sequence"/>
</dbReference>
<evidence type="ECO:0000313" key="9">
    <source>
        <dbReference type="EMBL" id="MDS1821025.1"/>
    </source>
</evidence>
<dbReference type="EMBL" id="JAUHGG010000003">
    <property type="protein sequence ID" value="MDS1821025.1"/>
    <property type="molecule type" value="Genomic_DNA"/>
</dbReference>
<keyword evidence="4" id="KW-1277">Toxin-antitoxin system</keyword>
<keyword evidence="6" id="KW-1133">Transmembrane helix</keyword>
<evidence type="ECO:0000313" key="10">
    <source>
        <dbReference type="Proteomes" id="UP001253193"/>
    </source>
</evidence>
<accession>A0AAW8Q172</accession>
<protein>
    <submittedName>
        <fullName evidence="9">Hok/Gef family protein</fullName>
    </submittedName>
</protein>
<comment type="subcellular location">
    <subcellularLocation>
        <location evidence="1 8">Cell inner membrane</location>
        <topology evidence="1 8">Single-pass membrane protein</topology>
    </subcellularLocation>
</comment>
<name>A0AAW8Q172_VIBPH</name>
<sequence length="49" mass="5309">MLQKTALIGLLVACATLLCFMMIVGGSLCEIQLNGGSFRLFAKLAYEVR</sequence>
<evidence type="ECO:0000256" key="6">
    <source>
        <dbReference type="ARBA" id="ARBA00022989"/>
    </source>
</evidence>
<dbReference type="RefSeq" id="WP_311019824.1">
    <property type="nucleotide sequence ID" value="NZ_JAUHGG010000003.1"/>
</dbReference>
<evidence type="ECO:0000256" key="4">
    <source>
        <dbReference type="ARBA" id="ARBA00022649"/>
    </source>
</evidence>
<evidence type="ECO:0000256" key="5">
    <source>
        <dbReference type="ARBA" id="ARBA00022692"/>
    </source>
</evidence>
<evidence type="ECO:0000256" key="8">
    <source>
        <dbReference type="RuleBase" id="RU221113"/>
    </source>
</evidence>
<evidence type="ECO:0000256" key="2">
    <source>
        <dbReference type="ARBA" id="ARBA00022475"/>
    </source>
</evidence>
<dbReference type="InterPro" id="IPR000021">
    <property type="entry name" value="Hok/gef_toxin"/>
</dbReference>
<dbReference type="AlphaFoldDB" id="A0AAW8Q172"/>
<evidence type="ECO:0000256" key="3">
    <source>
        <dbReference type="ARBA" id="ARBA00022519"/>
    </source>
</evidence>
<dbReference type="GO" id="GO:0005886">
    <property type="term" value="C:plasma membrane"/>
    <property type="evidence" value="ECO:0007669"/>
    <property type="project" value="UniProtKB-SubCell"/>
</dbReference>
<comment type="similarity">
    <text evidence="8">Belongs to the hok/gef family.</text>
</comment>
<comment type="caution">
    <text evidence="9">The sequence shown here is derived from an EMBL/GenBank/DDBJ whole genome shotgun (WGS) entry which is preliminary data.</text>
</comment>